<gene>
    <name evidence="2" type="ORF">UFOPK4366_00343</name>
</gene>
<dbReference type="SUPFAM" id="SSF56436">
    <property type="entry name" value="C-type lectin-like"/>
    <property type="match status" value="2"/>
</dbReference>
<sequence>MSMSQSANKSQISFDWVEIPSGEFPMGSNPIEQVVSYRDESPQHQIVLPEFFMSAKPITNSQYEKFVKSTGHKKPGHWIGGEVPQNRKEHPVTYIDWDDAKQFAKWCGARLPTEAEWEKSARGIDGRKFPWGEDDPTEENANFGNLIGDTTEVGIYKEGASIFGVLDLAGNVWEWTSSLHFDYPYKFDDGRENVDTWGARVVRGGNYLHSGKNIRCADRHSIYPTARDIYIGFRVVTDDLSKINQKSEIDFEWKRVPAGEFLMGSEFTPIVGDAPDPEYFGVSKHGANRPADFDNEIPQHKILLDKYRISKTPVTNAQYEIFTKATGYRVPGHWPEGVVTPELANHPVVYVDWADVQAFCNWSGVTLPTEPQWERAARGIDGRIWPWGNFPPNKELANYGQTDKTGRTNPVGAYPAGASPEGLLDVAGNVWEMVGSAYRPYPYNGSDGRENLDLPEEYVLRGGSFYSPHGRYLRTTARSMNYQFRRRDHIGFRVVQNG</sequence>
<dbReference type="PANTHER" id="PTHR23150">
    <property type="entry name" value="SULFATASE MODIFYING FACTOR 1, 2"/>
    <property type="match status" value="1"/>
</dbReference>
<evidence type="ECO:0000313" key="2">
    <source>
        <dbReference type="EMBL" id="CAB5061191.1"/>
    </source>
</evidence>
<protein>
    <submittedName>
        <fullName evidence="2">Unannotated protein</fullName>
    </submittedName>
</protein>
<dbReference type="InterPro" id="IPR005532">
    <property type="entry name" value="SUMF_dom"/>
</dbReference>
<organism evidence="2">
    <name type="scientific">freshwater metagenome</name>
    <dbReference type="NCBI Taxonomy" id="449393"/>
    <lineage>
        <taxon>unclassified sequences</taxon>
        <taxon>metagenomes</taxon>
        <taxon>ecological metagenomes</taxon>
    </lineage>
</organism>
<dbReference type="Gene3D" id="3.90.1580.10">
    <property type="entry name" value="paralog of FGE (formylglycine-generating enzyme)"/>
    <property type="match status" value="2"/>
</dbReference>
<dbReference type="EMBL" id="CAFBQS010000040">
    <property type="protein sequence ID" value="CAB5061191.1"/>
    <property type="molecule type" value="Genomic_DNA"/>
</dbReference>
<evidence type="ECO:0000259" key="1">
    <source>
        <dbReference type="Pfam" id="PF03781"/>
    </source>
</evidence>
<proteinExistence type="predicted"/>
<feature type="domain" description="Sulfatase-modifying factor enzyme-like" evidence="1">
    <location>
        <begin position="256"/>
        <end position="495"/>
    </location>
</feature>
<dbReference type="GO" id="GO:0120147">
    <property type="term" value="F:formylglycine-generating oxidase activity"/>
    <property type="evidence" value="ECO:0007669"/>
    <property type="project" value="TreeGrafter"/>
</dbReference>
<dbReference type="InterPro" id="IPR042095">
    <property type="entry name" value="SUMF_sf"/>
</dbReference>
<dbReference type="Pfam" id="PF03781">
    <property type="entry name" value="FGE-sulfatase"/>
    <property type="match status" value="2"/>
</dbReference>
<dbReference type="PANTHER" id="PTHR23150:SF19">
    <property type="entry name" value="FORMYLGLYCINE-GENERATING ENZYME"/>
    <property type="match status" value="1"/>
</dbReference>
<accession>A0A6J7U5X1</accession>
<dbReference type="AlphaFoldDB" id="A0A6J7U5X1"/>
<feature type="domain" description="Sulfatase-modifying factor enzyme-like" evidence="1">
    <location>
        <begin position="15"/>
        <end position="236"/>
    </location>
</feature>
<name>A0A6J7U5X1_9ZZZZ</name>
<dbReference type="InterPro" id="IPR016187">
    <property type="entry name" value="CTDL_fold"/>
</dbReference>
<reference evidence="2" key="1">
    <citation type="submission" date="2020-05" db="EMBL/GenBank/DDBJ databases">
        <authorList>
            <person name="Chiriac C."/>
            <person name="Salcher M."/>
            <person name="Ghai R."/>
            <person name="Kavagutti S V."/>
        </authorList>
    </citation>
    <scope>NUCLEOTIDE SEQUENCE</scope>
</reference>
<dbReference type="InterPro" id="IPR051043">
    <property type="entry name" value="Sulfatase_Mod_Factor_Kinase"/>
</dbReference>